<evidence type="ECO:0000313" key="5">
    <source>
        <dbReference type="Proteomes" id="UP001224775"/>
    </source>
</evidence>
<dbReference type="PANTHER" id="PTHR24126">
    <property type="entry name" value="ANKYRIN REPEAT, PH AND SEC7 DOMAIN CONTAINING PROTEIN SECG-RELATED"/>
    <property type="match status" value="1"/>
</dbReference>
<name>A0AAD9DI49_9STRA</name>
<evidence type="ECO:0000256" key="1">
    <source>
        <dbReference type="ARBA" id="ARBA00022737"/>
    </source>
</evidence>
<evidence type="ECO:0000256" key="3">
    <source>
        <dbReference type="PROSITE-ProRule" id="PRU00023"/>
    </source>
</evidence>
<dbReference type="PROSITE" id="PS50088">
    <property type="entry name" value="ANK_REPEAT"/>
    <property type="match status" value="1"/>
</dbReference>
<proteinExistence type="predicted"/>
<gene>
    <name evidence="4" type="ORF">QTG54_002298</name>
</gene>
<dbReference type="EMBL" id="JATAAI010000003">
    <property type="protein sequence ID" value="KAK1746954.1"/>
    <property type="molecule type" value="Genomic_DNA"/>
</dbReference>
<evidence type="ECO:0008006" key="6">
    <source>
        <dbReference type="Google" id="ProtNLM"/>
    </source>
</evidence>
<dbReference type="SMART" id="SM00248">
    <property type="entry name" value="ANK"/>
    <property type="match status" value="1"/>
</dbReference>
<keyword evidence="1" id="KW-0677">Repeat</keyword>
<accession>A0AAD9DI49</accession>
<dbReference type="SUPFAM" id="SSF48403">
    <property type="entry name" value="Ankyrin repeat"/>
    <property type="match status" value="1"/>
</dbReference>
<dbReference type="Pfam" id="PF12796">
    <property type="entry name" value="Ank_2"/>
    <property type="match status" value="1"/>
</dbReference>
<organism evidence="4 5">
    <name type="scientific">Skeletonema marinoi</name>
    <dbReference type="NCBI Taxonomy" id="267567"/>
    <lineage>
        <taxon>Eukaryota</taxon>
        <taxon>Sar</taxon>
        <taxon>Stramenopiles</taxon>
        <taxon>Ochrophyta</taxon>
        <taxon>Bacillariophyta</taxon>
        <taxon>Coscinodiscophyceae</taxon>
        <taxon>Thalassiosirophycidae</taxon>
        <taxon>Thalassiosirales</taxon>
        <taxon>Skeletonemataceae</taxon>
        <taxon>Skeletonema</taxon>
        <taxon>Skeletonema marinoi-dohrnii complex</taxon>
    </lineage>
</organism>
<dbReference type="Proteomes" id="UP001224775">
    <property type="component" value="Unassembled WGS sequence"/>
</dbReference>
<protein>
    <recommendedName>
        <fullName evidence="6">Ankyrin repeat domain-containing protein</fullName>
    </recommendedName>
</protein>
<dbReference type="PROSITE" id="PS50297">
    <property type="entry name" value="ANK_REP_REGION"/>
    <property type="match status" value="1"/>
</dbReference>
<dbReference type="InterPro" id="IPR002110">
    <property type="entry name" value="Ankyrin_rpt"/>
</dbReference>
<evidence type="ECO:0000313" key="4">
    <source>
        <dbReference type="EMBL" id="KAK1746954.1"/>
    </source>
</evidence>
<sequence length="209" mass="23553">MLLYEGQSVIIGRPYPMKGQYQAEIFVSFEPLGYSRQHDQQHDASMDESLLSSLYSNSWKDWARVAKKTDLTDKAVVPSYIERRDEEYYGRWYQNYPKAKLNIEGVITVSVHTAAAEGDLGVLKAIEKENSDSLFTADGNGWTALHEAVRGGHIQVAQYLIDKGLDINFRTHNGTGGSPLWWAKHLHGKDHKMVKFLEGKGAVEIAPDK</sequence>
<reference evidence="4" key="1">
    <citation type="submission" date="2023-06" db="EMBL/GenBank/DDBJ databases">
        <title>Survivors Of The Sea: Transcriptome response of Skeletonema marinoi to long-term dormancy.</title>
        <authorList>
            <person name="Pinder M.I.M."/>
            <person name="Kourtchenko O."/>
            <person name="Robertson E.K."/>
            <person name="Larsson T."/>
            <person name="Maumus F."/>
            <person name="Osuna-Cruz C.M."/>
            <person name="Vancaester E."/>
            <person name="Stenow R."/>
            <person name="Vandepoele K."/>
            <person name="Ploug H."/>
            <person name="Bruchert V."/>
            <person name="Godhe A."/>
            <person name="Topel M."/>
        </authorList>
    </citation>
    <scope>NUCLEOTIDE SEQUENCE</scope>
    <source>
        <strain evidence="4">R05AC</strain>
    </source>
</reference>
<keyword evidence="2 3" id="KW-0040">ANK repeat</keyword>
<dbReference type="InterPro" id="IPR036770">
    <property type="entry name" value="Ankyrin_rpt-contain_sf"/>
</dbReference>
<comment type="caution">
    <text evidence="4">The sequence shown here is derived from an EMBL/GenBank/DDBJ whole genome shotgun (WGS) entry which is preliminary data.</text>
</comment>
<keyword evidence="5" id="KW-1185">Reference proteome</keyword>
<dbReference type="AlphaFoldDB" id="A0AAD9DI49"/>
<dbReference type="Gene3D" id="1.25.40.20">
    <property type="entry name" value="Ankyrin repeat-containing domain"/>
    <property type="match status" value="1"/>
</dbReference>
<feature type="repeat" description="ANK" evidence="3">
    <location>
        <begin position="140"/>
        <end position="172"/>
    </location>
</feature>
<evidence type="ECO:0000256" key="2">
    <source>
        <dbReference type="ARBA" id="ARBA00023043"/>
    </source>
</evidence>